<keyword evidence="6" id="KW-1185">Reference proteome</keyword>
<evidence type="ECO:0000313" key="6">
    <source>
        <dbReference type="Proteomes" id="UP000289738"/>
    </source>
</evidence>
<evidence type="ECO:0000259" key="4">
    <source>
        <dbReference type="PROSITE" id="PS50222"/>
    </source>
</evidence>
<sequence length="198" mass="22407">MAHAIVSKSSKWLFSSKTTFFLFFKLAFPCLTPPPPRTDTASELIMPSNSNMHNTKEDDKLRDVFDHLDVDKDGKVSSKELVDYLGSVGESVNHKVAKKIVNEFDSDGDELLHFGDFVRLMKQEDNGDLEDVLRSAFEMFEVEKGCGCITPKGLQNMLHQLGEVKSHQECEAMIRPFDLDGNGFLDFHEFQQMMSPVP</sequence>
<evidence type="ECO:0000256" key="2">
    <source>
        <dbReference type="ARBA" id="ARBA00022737"/>
    </source>
</evidence>
<dbReference type="SMART" id="SM00054">
    <property type="entry name" value="EFh"/>
    <property type="match status" value="3"/>
</dbReference>
<dbReference type="Proteomes" id="UP000289738">
    <property type="component" value="Chromosome A07"/>
</dbReference>
<dbReference type="EMBL" id="SDMP01000007">
    <property type="protein sequence ID" value="RYR48368.1"/>
    <property type="molecule type" value="Genomic_DNA"/>
</dbReference>
<dbReference type="STRING" id="3818.A0A445CBR8"/>
<dbReference type="InterPro" id="IPR011992">
    <property type="entry name" value="EF-hand-dom_pair"/>
</dbReference>
<gene>
    <name evidence="5" type="ORF">Ahy_A07g034394</name>
</gene>
<accession>A0A445CBR8</accession>
<feature type="domain" description="EF-hand" evidence="4">
    <location>
        <begin position="165"/>
        <end position="198"/>
    </location>
</feature>
<keyword evidence="2" id="KW-0677">Repeat</keyword>
<proteinExistence type="predicted"/>
<dbReference type="CDD" id="cd00051">
    <property type="entry name" value="EFh"/>
    <property type="match status" value="2"/>
</dbReference>
<keyword evidence="3" id="KW-0106">Calcium</keyword>
<dbReference type="SUPFAM" id="SSF47473">
    <property type="entry name" value="EF-hand"/>
    <property type="match status" value="1"/>
</dbReference>
<evidence type="ECO:0000256" key="1">
    <source>
        <dbReference type="ARBA" id="ARBA00022723"/>
    </source>
</evidence>
<dbReference type="GO" id="GO:0005509">
    <property type="term" value="F:calcium ion binding"/>
    <property type="evidence" value="ECO:0007669"/>
    <property type="project" value="InterPro"/>
</dbReference>
<protein>
    <recommendedName>
        <fullName evidence="4">EF-hand domain-containing protein</fullName>
    </recommendedName>
</protein>
<feature type="domain" description="EF-hand" evidence="4">
    <location>
        <begin position="56"/>
        <end position="91"/>
    </location>
</feature>
<dbReference type="PANTHER" id="PTHR10891">
    <property type="entry name" value="EF-HAND CALCIUM-BINDING DOMAIN CONTAINING PROTEIN"/>
    <property type="match status" value="1"/>
</dbReference>
<dbReference type="InterPro" id="IPR039647">
    <property type="entry name" value="EF_hand_pair_protein_CML-like"/>
</dbReference>
<organism evidence="5 6">
    <name type="scientific">Arachis hypogaea</name>
    <name type="common">Peanut</name>
    <dbReference type="NCBI Taxonomy" id="3818"/>
    <lineage>
        <taxon>Eukaryota</taxon>
        <taxon>Viridiplantae</taxon>
        <taxon>Streptophyta</taxon>
        <taxon>Embryophyta</taxon>
        <taxon>Tracheophyta</taxon>
        <taxon>Spermatophyta</taxon>
        <taxon>Magnoliopsida</taxon>
        <taxon>eudicotyledons</taxon>
        <taxon>Gunneridae</taxon>
        <taxon>Pentapetalae</taxon>
        <taxon>rosids</taxon>
        <taxon>fabids</taxon>
        <taxon>Fabales</taxon>
        <taxon>Fabaceae</taxon>
        <taxon>Papilionoideae</taxon>
        <taxon>50 kb inversion clade</taxon>
        <taxon>dalbergioids sensu lato</taxon>
        <taxon>Dalbergieae</taxon>
        <taxon>Pterocarpus clade</taxon>
        <taxon>Arachis</taxon>
    </lineage>
</organism>
<dbReference type="InterPro" id="IPR002048">
    <property type="entry name" value="EF_hand_dom"/>
</dbReference>
<comment type="caution">
    <text evidence="5">The sequence shown here is derived from an EMBL/GenBank/DDBJ whole genome shotgun (WGS) entry which is preliminary data.</text>
</comment>
<evidence type="ECO:0000313" key="5">
    <source>
        <dbReference type="EMBL" id="RYR48368.1"/>
    </source>
</evidence>
<dbReference type="PROSITE" id="PS00018">
    <property type="entry name" value="EF_HAND_1"/>
    <property type="match status" value="2"/>
</dbReference>
<keyword evidence="1" id="KW-0479">Metal-binding</keyword>
<dbReference type="Gene3D" id="1.10.238.10">
    <property type="entry name" value="EF-hand"/>
    <property type="match status" value="2"/>
</dbReference>
<dbReference type="Pfam" id="PF13499">
    <property type="entry name" value="EF-hand_7"/>
    <property type="match status" value="2"/>
</dbReference>
<feature type="domain" description="EF-hand" evidence="4">
    <location>
        <begin position="92"/>
        <end position="127"/>
    </location>
</feature>
<dbReference type="InterPro" id="IPR018247">
    <property type="entry name" value="EF_Hand_1_Ca_BS"/>
</dbReference>
<reference evidence="5 6" key="1">
    <citation type="submission" date="2019-01" db="EMBL/GenBank/DDBJ databases">
        <title>Sequencing of cultivated peanut Arachis hypogaea provides insights into genome evolution and oil improvement.</title>
        <authorList>
            <person name="Chen X."/>
        </authorList>
    </citation>
    <scope>NUCLEOTIDE SEQUENCE [LARGE SCALE GENOMIC DNA]</scope>
    <source>
        <strain evidence="6">cv. Fuhuasheng</strain>
        <tissue evidence="5">Leaves</tissue>
    </source>
</reference>
<evidence type="ECO:0000256" key="3">
    <source>
        <dbReference type="ARBA" id="ARBA00022837"/>
    </source>
</evidence>
<name>A0A445CBR8_ARAHY</name>
<dbReference type="AlphaFoldDB" id="A0A445CBR8"/>
<dbReference type="PROSITE" id="PS50222">
    <property type="entry name" value="EF_HAND_2"/>
    <property type="match status" value="3"/>
</dbReference>
<dbReference type="FunFam" id="1.10.238.10:FF:000330">
    <property type="entry name" value="Putative calcium-binding protein CML41"/>
    <property type="match status" value="1"/>
</dbReference>
<dbReference type="OrthoDB" id="26525at2759"/>